<dbReference type="AlphaFoldDB" id="A0A926L5N1"/>
<proteinExistence type="predicted"/>
<dbReference type="EMBL" id="JACVQF010000220">
    <property type="protein sequence ID" value="MBD0422998.1"/>
    <property type="molecule type" value="Genomic_DNA"/>
</dbReference>
<protein>
    <submittedName>
        <fullName evidence="1">Uncharacterized protein</fullName>
    </submittedName>
</protein>
<sequence>MRLLRRTARRNVMQSLAMAVAGALLGAGVVAWQAGVPPFADDPCWDSVTDRELGDLFGDWDIKSAETEPTWTREASHGSGRLDGRCRVMAYGDDNRGGQVDIRVHGLEGRSGGGVLWSDEYLSSRLTPMGDGLLGMASDTRAWVVLPADCVKPDPFEGPAVVDVALGAGEIPASIDPDRRADHQQALARTAVNAANGAMARLGCTGSLPGPGELTMVPEARTAPGGRELCGLKGVRLPKALADSEIRTRATAGTGSPVRTCEVFPTYDVHALFRLQTVEKSELTGAFSAAVLDTGPSVESPDAPELSGSFSPALAAVRVECADDDVHVFLAQQYDSLALGNGGTARYTFVRDVFPAYVAAEAERLGCGPLRIRLPD</sequence>
<comment type="caution">
    <text evidence="1">The sequence shown here is derived from an EMBL/GenBank/DDBJ whole genome shotgun (WGS) entry which is preliminary data.</text>
</comment>
<keyword evidence="2" id="KW-1185">Reference proteome</keyword>
<reference evidence="1" key="1">
    <citation type="submission" date="2020-09" db="EMBL/GenBank/DDBJ databases">
        <title>Streptomyces grisecoloratus sp. nov., isolated from cotton soil.</title>
        <authorList>
            <person name="Xing L."/>
        </authorList>
    </citation>
    <scope>NUCLEOTIDE SEQUENCE</scope>
    <source>
        <strain evidence="1">TRM S81-3</strain>
    </source>
</reference>
<evidence type="ECO:0000313" key="2">
    <source>
        <dbReference type="Proteomes" id="UP000621210"/>
    </source>
</evidence>
<dbReference type="Proteomes" id="UP000621210">
    <property type="component" value="Unassembled WGS sequence"/>
</dbReference>
<evidence type="ECO:0000313" key="1">
    <source>
        <dbReference type="EMBL" id="MBD0422998.1"/>
    </source>
</evidence>
<accession>A0A926L5N1</accession>
<name>A0A926L5N1_9ACTN</name>
<gene>
    <name evidence="1" type="ORF">H0H10_28240</name>
</gene>
<dbReference type="RefSeq" id="WP_188183966.1">
    <property type="nucleotide sequence ID" value="NZ_JACVQF010000220.1"/>
</dbReference>
<reference evidence="1" key="2">
    <citation type="submission" date="2020-09" db="EMBL/GenBank/DDBJ databases">
        <authorList>
            <person name="Luo X."/>
        </authorList>
    </citation>
    <scope>NUCLEOTIDE SEQUENCE</scope>
    <source>
        <strain evidence="1">TRM S81-3</strain>
    </source>
</reference>
<organism evidence="1 2">
    <name type="scientific">Streptomyces griseicoloratus</name>
    <dbReference type="NCBI Taxonomy" id="2752516"/>
    <lineage>
        <taxon>Bacteria</taxon>
        <taxon>Bacillati</taxon>
        <taxon>Actinomycetota</taxon>
        <taxon>Actinomycetes</taxon>
        <taxon>Kitasatosporales</taxon>
        <taxon>Streptomycetaceae</taxon>
        <taxon>Streptomyces</taxon>
    </lineage>
</organism>